<sequence length="156" mass="17080">MAPTLSSRKSGIEVPSKYMQDLLSKSQRWSSDCSVAKPESPKLRLKFNNPIQRVATSLNSETSKWALSLGRPNSPPVLMQNRGIFTSNMKPPTSLSKGKSVGNFLSMGHEMLKGKLSICLGLSNENETICGTKEVAATEEKHGNEIEFCSSFSIKN</sequence>
<dbReference type="Proteomes" id="UP001234989">
    <property type="component" value="Chromosome 3"/>
</dbReference>
<feature type="compositionally biased region" description="Polar residues" evidence="1">
    <location>
        <begin position="83"/>
        <end position="97"/>
    </location>
</feature>
<name>A0AAF0QBD4_SOLVR</name>
<accession>A0AAF0QBD4</accession>
<organism evidence="2 3">
    <name type="scientific">Solanum verrucosum</name>
    <dbReference type="NCBI Taxonomy" id="315347"/>
    <lineage>
        <taxon>Eukaryota</taxon>
        <taxon>Viridiplantae</taxon>
        <taxon>Streptophyta</taxon>
        <taxon>Embryophyta</taxon>
        <taxon>Tracheophyta</taxon>
        <taxon>Spermatophyta</taxon>
        <taxon>Magnoliopsida</taxon>
        <taxon>eudicotyledons</taxon>
        <taxon>Gunneridae</taxon>
        <taxon>Pentapetalae</taxon>
        <taxon>asterids</taxon>
        <taxon>lamiids</taxon>
        <taxon>Solanales</taxon>
        <taxon>Solanaceae</taxon>
        <taxon>Solanoideae</taxon>
        <taxon>Solaneae</taxon>
        <taxon>Solanum</taxon>
    </lineage>
</organism>
<gene>
    <name evidence="2" type="ORF">MTR67_013962</name>
</gene>
<dbReference type="AlphaFoldDB" id="A0AAF0QBD4"/>
<protein>
    <submittedName>
        <fullName evidence="2">Uncharacterized protein</fullName>
    </submittedName>
</protein>
<proteinExistence type="predicted"/>
<dbReference type="EMBL" id="CP133614">
    <property type="protein sequence ID" value="WMV20577.1"/>
    <property type="molecule type" value="Genomic_DNA"/>
</dbReference>
<keyword evidence="3" id="KW-1185">Reference proteome</keyword>
<feature type="region of interest" description="Disordered" evidence="1">
    <location>
        <begin position="78"/>
        <end position="97"/>
    </location>
</feature>
<evidence type="ECO:0000313" key="3">
    <source>
        <dbReference type="Proteomes" id="UP001234989"/>
    </source>
</evidence>
<reference evidence="2" key="1">
    <citation type="submission" date="2023-08" db="EMBL/GenBank/DDBJ databases">
        <title>A de novo genome assembly of Solanum verrucosum Schlechtendal, a Mexican diploid species geographically isolated from the other diploid A-genome species in potato relatives.</title>
        <authorList>
            <person name="Hosaka K."/>
        </authorList>
    </citation>
    <scope>NUCLEOTIDE SEQUENCE</scope>
    <source>
        <tissue evidence="2">Young leaves</tissue>
    </source>
</reference>
<evidence type="ECO:0000256" key="1">
    <source>
        <dbReference type="SAM" id="MobiDB-lite"/>
    </source>
</evidence>
<evidence type="ECO:0000313" key="2">
    <source>
        <dbReference type="EMBL" id="WMV20577.1"/>
    </source>
</evidence>